<proteinExistence type="predicted"/>
<gene>
    <name evidence="2" type="ORF">KJK29_14915</name>
</gene>
<feature type="signal peptide" evidence="1">
    <location>
        <begin position="1"/>
        <end position="29"/>
    </location>
</feature>
<keyword evidence="1" id="KW-0732">Signal</keyword>
<sequence>MKRLINSALVTAFAGSLLLTALPAADALAAPSAPSAPSAPAVPQDRCVWLTVTGKKVAVRRPGKDEFSARPNSPVHHYVYRGDRLRSCVMTFNRGEPRYRACGRWGTDWYIVRGGQIPATCVKRA</sequence>
<evidence type="ECO:0000256" key="1">
    <source>
        <dbReference type="SAM" id="SignalP"/>
    </source>
</evidence>
<evidence type="ECO:0000313" key="3">
    <source>
        <dbReference type="Proteomes" id="UP000679629"/>
    </source>
</evidence>
<reference evidence="3" key="1">
    <citation type="submission" date="2021-05" db="EMBL/GenBank/DDBJ databases">
        <title>Direct Submission.</title>
        <authorList>
            <person name="Li K."/>
            <person name="Gao J."/>
        </authorList>
    </citation>
    <scope>NUCLEOTIDE SEQUENCE [LARGE SCALE GENOMIC DNA]</scope>
    <source>
        <strain evidence="3">MG62</strain>
    </source>
</reference>
<keyword evidence="3" id="KW-1185">Reference proteome</keyword>
<accession>A0ABX8FRU4</accession>
<dbReference type="Proteomes" id="UP000679629">
    <property type="component" value="Chromosome"/>
</dbReference>
<evidence type="ECO:0000313" key="2">
    <source>
        <dbReference type="EMBL" id="QWB23784.1"/>
    </source>
</evidence>
<protein>
    <recommendedName>
        <fullName evidence="4">Secreted protein</fullName>
    </recommendedName>
</protein>
<feature type="chain" id="PRO_5046720018" description="Secreted protein" evidence="1">
    <location>
        <begin position="30"/>
        <end position="125"/>
    </location>
</feature>
<dbReference type="RefSeq" id="WP_215119617.1">
    <property type="nucleotide sequence ID" value="NZ_CP075896.1"/>
</dbReference>
<evidence type="ECO:0008006" key="4">
    <source>
        <dbReference type="Google" id="ProtNLM"/>
    </source>
</evidence>
<name>A0ABX8FRU4_9ACTN</name>
<organism evidence="2 3">
    <name type="scientific">Streptomyces koelreuteriae</name>
    <dbReference type="NCBI Taxonomy" id="2838015"/>
    <lineage>
        <taxon>Bacteria</taxon>
        <taxon>Bacillati</taxon>
        <taxon>Actinomycetota</taxon>
        <taxon>Actinomycetes</taxon>
        <taxon>Kitasatosporales</taxon>
        <taxon>Streptomycetaceae</taxon>
        <taxon>Streptomyces</taxon>
    </lineage>
</organism>
<dbReference type="EMBL" id="CP075896">
    <property type="protein sequence ID" value="QWB23784.1"/>
    <property type="molecule type" value="Genomic_DNA"/>
</dbReference>